<reference evidence="2 4" key="1">
    <citation type="submission" date="2015-07" db="EMBL/GenBank/DDBJ databases">
        <title>Foodborne Vibrio parahaemolyticus Isolates.</title>
        <authorList>
            <person name="Ronholm J."/>
            <person name="Petronella N."/>
            <person name="Kenwell R."/>
            <person name="Banerjee S."/>
        </authorList>
    </citation>
    <scope>NUCLEOTIDE SEQUENCE [LARGE SCALE GENOMIC DNA]</scope>
    <source>
        <strain evidence="2 4">HS-06-05</strain>
    </source>
</reference>
<dbReference type="Proteomes" id="UP000191946">
    <property type="component" value="Unassembled WGS sequence"/>
</dbReference>
<dbReference type="EMBL" id="CP023248">
    <property type="protein sequence ID" value="ASZ51938.1"/>
    <property type="molecule type" value="Genomic_DNA"/>
</dbReference>
<sequence>MSEHEFVCSFDEQLAMAKSELISAITRYRENILMRDTKNRVELEVELEKKFHTYEALTSQRYC</sequence>
<organism evidence="1">
    <name type="scientific">Vibrio parahaemolyticus</name>
    <dbReference type="NCBI Taxonomy" id="670"/>
    <lineage>
        <taxon>Bacteria</taxon>
        <taxon>Pseudomonadati</taxon>
        <taxon>Pseudomonadota</taxon>
        <taxon>Gammaproteobacteria</taxon>
        <taxon>Vibrionales</taxon>
        <taxon>Vibrionaceae</taxon>
        <taxon>Vibrio</taxon>
    </lineage>
</organism>
<dbReference type="AlphaFoldDB" id="A0A249W5D3"/>
<keyword evidence="5" id="KW-1185">Reference proteome</keyword>
<accession>A0A249W5D3</accession>
<dbReference type="EMBL" id="LHQV01000002">
    <property type="protein sequence ID" value="OQK04851.1"/>
    <property type="molecule type" value="Genomic_DNA"/>
</dbReference>
<protein>
    <submittedName>
        <fullName evidence="1">Uncharacterized protein</fullName>
    </submittedName>
</protein>
<evidence type="ECO:0000313" key="5">
    <source>
        <dbReference type="Proteomes" id="UP000191946"/>
    </source>
</evidence>
<dbReference type="Proteomes" id="UP000037697">
    <property type="component" value="Unassembled WGS sequence"/>
</dbReference>
<evidence type="ECO:0000313" key="4">
    <source>
        <dbReference type="Proteomes" id="UP000037697"/>
    </source>
</evidence>
<evidence type="ECO:0000313" key="2">
    <source>
        <dbReference type="EMBL" id="KOY20493.1"/>
    </source>
</evidence>
<proteinExistence type="predicted"/>
<evidence type="ECO:0000313" key="3">
    <source>
        <dbReference type="EMBL" id="OQK04851.1"/>
    </source>
</evidence>
<name>A0A249W5D3_VIBPH</name>
<reference evidence="1" key="3">
    <citation type="submission" date="2017-09" db="EMBL/GenBank/DDBJ databases">
        <authorList>
            <person name="Ehlers B."/>
            <person name="Leendertz F.H."/>
        </authorList>
    </citation>
    <scope>NUCLEOTIDE SEQUENCE</scope>
    <source>
        <strain evidence="1">MAVP-26</strain>
    </source>
</reference>
<dbReference type="EMBL" id="LIRS01000145">
    <property type="protein sequence ID" value="KOY20493.1"/>
    <property type="molecule type" value="Genomic_DNA"/>
</dbReference>
<reference evidence="3 5" key="2">
    <citation type="submission" date="2015-08" db="EMBL/GenBank/DDBJ databases">
        <title>Draft Genome Sequences of Vibrio parahaemolyticus Strains.</title>
        <authorList>
            <person name="Gonzalez-Escalona N."/>
            <person name="DePaola A."/>
        </authorList>
    </citation>
    <scope>NUCLEOTIDE SEQUENCE [LARGE SCALE GENOMIC DNA]</scope>
    <source>
        <strain evidence="3 5">CFSAN001621</strain>
    </source>
</reference>
<gene>
    <name evidence="2" type="ORF">ACX05_23175</name>
    <name evidence="3" type="ORF">AKG60_02070</name>
    <name evidence="1" type="ORF">YA91_16045</name>
</gene>
<evidence type="ECO:0000313" key="1">
    <source>
        <dbReference type="EMBL" id="ASZ51938.1"/>
    </source>
</evidence>